<organism evidence="1 2">
    <name type="scientific">Choanephora cucurbitarum</name>
    <dbReference type="NCBI Taxonomy" id="101091"/>
    <lineage>
        <taxon>Eukaryota</taxon>
        <taxon>Fungi</taxon>
        <taxon>Fungi incertae sedis</taxon>
        <taxon>Mucoromycota</taxon>
        <taxon>Mucoromycotina</taxon>
        <taxon>Mucoromycetes</taxon>
        <taxon>Mucorales</taxon>
        <taxon>Mucorineae</taxon>
        <taxon>Choanephoraceae</taxon>
        <taxon>Choanephoroideae</taxon>
        <taxon>Choanephora</taxon>
    </lineage>
</organism>
<comment type="caution">
    <text evidence="1">The sequence shown here is derived from an EMBL/GenBank/DDBJ whole genome shotgun (WGS) entry which is preliminary data.</text>
</comment>
<protein>
    <submittedName>
        <fullName evidence="1">Uncharacterized protein</fullName>
    </submittedName>
</protein>
<evidence type="ECO:0000313" key="2">
    <source>
        <dbReference type="Proteomes" id="UP000093000"/>
    </source>
</evidence>
<gene>
    <name evidence="1" type="ORF">A0J61_00520</name>
</gene>
<dbReference type="Proteomes" id="UP000093000">
    <property type="component" value="Unassembled WGS sequence"/>
</dbReference>
<reference evidence="1 2" key="1">
    <citation type="submission" date="2016-03" db="EMBL/GenBank/DDBJ databases">
        <title>Choanephora cucurbitarum.</title>
        <authorList>
            <person name="Min B."/>
            <person name="Park H."/>
            <person name="Park J.-H."/>
            <person name="Shin H.-D."/>
            <person name="Choi I.-G."/>
        </authorList>
    </citation>
    <scope>NUCLEOTIDE SEQUENCE [LARGE SCALE GENOMIC DNA]</scope>
    <source>
        <strain evidence="1 2">KUS-F28377</strain>
    </source>
</reference>
<dbReference type="EMBL" id="LUGH01000011">
    <property type="protein sequence ID" value="OBZ91446.1"/>
    <property type="molecule type" value="Genomic_DNA"/>
</dbReference>
<accession>A0A1C7NSE7</accession>
<proteinExistence type="predicted"/>
<dbReference type="InParanoid" id="A0A1C7NSE7"/>
<name>A0A1C7NSE7_9FUNG</name>
<dbReference type="AlphaFoldDB" id="A0A1C7NSE7"/>
<evidence type="ECO:0000313" key="1">
    <source>
        <dbReference type="EMBL" id="OBZ91446.1"/>
    </source>
</evidence>
<sequence length="68" mass="7757">MFNKVNEADACLQLQERETDMIPVAFQHKSHQPVLNENKMETGITYSEASFNLAITVSLFLEKLVKQS</sequence>
<keyword evidence="2" id="KW-1185">Reference proteome</keyword>